<keyword evidence="5" id="KW-0812">Transmembrane</keyword>
<protein>
    <submittedName>
        <fullName evidence="9">ABC transporter ATP-binding protein</fullName>
    </submittedName>
</protein>
<keyword evidence="2" id="KW-1003">Cell membrane</keyword>
<evidence type="ECO:0000256" key="6">
    <source>
        <dbReference type="ARBA" id="ARBA00023251"/>
    </source>
</evidence>
<evidence type="ECO:0000313" key="9">
    <source>
        <dbReference type="EMBL" id="NDY91673.1"/>
    </source>
</evidence>
<organism evidence="9 10">
    <name type="scientific">Ideonella livida</name>
    <dbReference type="NCBI Taxonomy" id="2707176"/>
    <lineage>
        <taxon>Bacteria</taxon>
        <taxon>Pseudomonadati</taxon>
        <taxon>Pseudomonadota</taxon>
        <taxon>Betaproteobacteria</taxon>
        <taxon>Burkholderiales</taxon>
        <taxon>Sphaerotilaceae</taxon>
        <taxon>Ideonella</taxon>
    </lineage>
</organism>
<comment type="similarity">
    <text evidence="7">Belongs to the ABC transporter superfamily. Macrolide exporter (TC 3.A.1.122) family.</text>
</comment>
<evidence type="ECO:0000256" key="7">
    <source>
        <dbReference type="ARBA" id="ARBA00038388"/>
    </source>
</evidence>
<dbReference type="PANTHER" id="PTHR24220">
    <property type="entry name" value="IMPORT ATP-BINDING PROTEIN"/>
    <property type="match status" value="1"/>
</dbReference>
<dbReference type="GO" id="GO:0098796">
    <property type="term" value="C:membrane protein complex"/>
    <property type="evidence" value="ECO:0007669"/>
    <property type="project" value="UniProtKB-ARBA"/>
</dbReference>
<keyword evidence="10" id="KW-1185">Reference proteome</keyword>
<dbReference type="InterPro" id="IPR017871">
    <property type="entry name" value="ABC_transporter-like_CS"/>
</dbReference>
<dbReference type="PROSITE" id="PS00211">
    <property type="entry name" value="ABC_TRANSPORTER_1"/>
    <property type="match status" value="1"/>
</dbReference>
<dbReference type="InterPro" id="IPR003593">
    <property type="entry name" value="AAA+_ATPase"/>
</dbReference>
<dbReference type="InterPro" id="IPR003439">
    <property type="entry name" value="ABC_transporter-like_ATP-bd"/>
</dbReference>
<keyword evidence="1" id="KW-0813">Transport</keyword>
<evidence type="ECO:0000313" key="10">
    <source>
        <dbReference type="Proteomes" id="UP000484255"/>
    </source>
</evidence>
<keyword evidence="5" id="KW-1133">Transmembrane helix</keyword>
<gene>
    <name evidence="9" type="ORF">G3A44_10795</name>
</gene>
<comment type="caution">
    <text evidence="9">The sequence shown here is derived from an EMBL/GenBank/DDBJ whole genome shotgun (WGS) entry which is preliminary data.</text>
</comment>
<reference evidence="9 10" key="1">
    <citation type="submission" date="2020-02" db="EMBL/GenBank/DDBJ databases">
        <title>Ideonella bacterium strain TBM-1.</title>
        <authorList>
            <person name="Chen W.-M."/>
        </authorList>
    </citation>
    <scope>NUCLEOTIDE SEQUENCE [LARGE SCALE GENOMIC DNA]</scope>
    <source>
        <strain evidence="9 10">TBM-1</strain>
    </source>
</reference>
<dbReference type="InterPro" id="IPR017911">
    <property type="entry name" value="MacB-like_ATP-bd"/>
</dbReference>
<evidence type="ECO:0000256" key="3">
    <source>
        <dbReference type="ARBA" id="ARBA00022741"/>
    </source>
</evidence>
<dbReference type="AlphaFoldDB" id="A0A7C9PGZ6"/>
<sequence length="252" mass="27279">MSAPLIRLRGVDKTYGRGAVAFRALRQVDLDIKAGDFVAIMGPSGSGKSTAMNTLGCLDTPSAGEYWLDGIPVHRLQRDQRALLRRRLLGFVFQGFNLLARTSAVENVELPLLYRGEPARTRRAAAQAALAQVGLAGWGHHTPGELSGGQQQRVAIARALVTQPRVLLADEPTGNLDSARSHEIMALLQTLNERQGITVLMVTHEPDMAAYARRIVHFRDGRVDHDEVLDEAARTRAPVAGATPAEPAAQEA</sequence>
<dbReference type="PANTHER" id="PTHR24220:SF86">
    <property type="entry name" value="ABC TRANSPORTER ABCH.1"/>
    <property type="match status" value="1"/>
</dbReference>
<proteinExistence type="inferred from homology"/>
<keyword evidence="6" id="KW-0046">Antibiotic resistance</keyword>
<evidence type="ECO:0000256" key="2">
    <source>
        <dbReference type="ARBA" id="ARBA00022475"/>
    </source>
</evidence>
<dbReference type="GO" id="GO:0016887">
    <property type="term" value="F:ATP hydrolysis activity"/>
    <property type="evidence" value="ECO:0007669"/>
    <property type="project" value="InterPro"/>
</dbReference>
<dbReference type="Proteomes" id="UP000484255">
    <property type="component" value="Unassembled WGS sequence"/>
</dbReference>
<dbReference type="RefSeq" id="WP_163457530.1">
    <property type="nucleotide sequence ID" value="NZ_JAAGOH010000011.1"/>
</dbReference>
<dbReference type="SUPFAM" id="SSF52540">
    <property type="entry name" value="P-loop containing nucleoside triphosphate hydrolases"/>
    <property type="match status" value="1"/>
</dbReference>
<dbReference type="GO" id="GO:0046677">
    <property type="term" value="P:response to antibiotic"/>
    <property type="evidence" value="ECO:0007669"/>
    <property type="project" value="UniProtKB-KW"/>
</dbReference>
<evidence type="ECO:0000259" key="8">
    <source>
        <dbReference type="PROSITE" id="PS50893"/>
    </source>
</evidence>
<dbReference type="PROSITE" id="PS50893">
    <property type="entry name" value="ABC_TRANSPORTER_2"/>
    <property type="match status" value="1"/>
</dbReference>
<dbReference type="GO" id="GO:0022857">
    <property type="term" value="F:transmembrane transporter activity"/>
    <property type="evidence" value="ECO:0007669"/>
    <property type="project" value="UniProtKB-ARBA"/>
</dbReference>
<evidence type="ECO:0000256" key="4">
    <source>
        <dbReference type="ARBA" id="ARBA00022840"/>
    </source>
</evidence>
<dbReference type="GO" id="GO:0005886">
    <property type="term" value="C:plasma membrane"/>
    <property type="evidence" value="ECO:0007669"/>
    <property type="project" value="TreeGrafter"/>
</dbReference>
<dbReference type="Pfam" id="PF00005">
    <property type="entry name" value="ABC_tran"/>
    <property type="match status" value="1"/>
</dbReference>
<evidence type="ECO:0000256" key="1">
    <source>
        <dbReference type="ARBA" id="ARBA00022448"/>
    </source>
</evidence>
<dbReference type="GO" id="GO:0005524">
    <property type="term" value="F:ATP binding"/>
    <property type="evidence" value="ECO:0007669"/>
    <property type="project" value="UniProtKB-KW"/>
</dbReference>
<keyword evidence="3" id="KW-0547">Nucleotide-binding</keyword>
<dbReference type="FunFam" id="3.40.50.300:FF:000032">
    <property type="entry name" value="Export ABC transporter ATP-binding protein"/>
    <property type="match status" value="1"/>
</dbReference>
<keyword evidence="4 9" id="KW-0067">ATP-binding</keyword>
<keyword evidence="5" id="KW-0472">Membrane</keyword>
<dbReference type="CDD" id="cd03255">
    <property type="entry name" value="ABC_MJ0796_LolCDE_FtsE"/>
    <property type="match status" value="1"/>
</dbReference>
<accession>A0A7C9PGZ6</accession>
<dbReference type="SMART" id="SM00382">
    <property type="entry name" value="AAA"/>
    <property type="match status" value="1"/>
</dbReference>
<dbReference type="EMBL" id="JAAGOH010000011">
    <property type="protein sequence ID" value="NDY91673.1"/>
    <property type="molecule type" value="Genomic_DNA"/>
</dbReference>
<name>A0A7C9PGZ6_9BURK</name>
<evidence type="ECO:0000256" key="5">
    <source>
        <dbReference type="ARBA" id="ARBA00022989"/>
    </source>
</evidence>
<dbReference type="InterPro" id="IPR015854">
    <property type="entry name" value="ABC_transpr_LolD-like"/>
</dbReference>
<dbReference type="Gene3D" id="3.40.50.300">
    <property type="entry name" value="P-loop containing nucleotide triphosphate hydrolases"/>
    <property type="match status" value="1"/>
</dbReference>
<dbReference type="InterPro" id="IPR027417">
    <property type="entry name" value="P-loop_NTPase"/>
</dbReference>
<feature type="domain" description="ABC transporter" evidence="8">
    <location>
        <begin position="6"/>
        <end position="245"/>
    </location>
</feature>